<feature type="transmembrane region" description="Helical" evidence="5">
    <location>
        <begin position="215"/>
        <end position="244"/>
    </location>
</feature>
<dbReference type="InterPro" id="IPR002781">
    <property type="entry name" value="TM_pro_TauE-like"/>
</dbReference>
<dbReference type="GeneID" id="9053648"/>
<feature type="transmembrane region" description="Helical" evidence="5">
    <location>
        <begin position="82"/>
        <end position="106"/>
    </location>
</feature>
<feature type="transmembrane region" description="Helical" evidence="5">
    <location>
        <begin position="12"/>
        <end position="37"/>
    </location>
</feature>
<dbReference type="Pfam" id="PF01925">
    <property type="entry name" value="TauE"/>
    <property type="match status" value="2"/>
</dbReference>
<comment type="subcellular location">
    <subcellularLocation>
        <location evidence="1">Membrane</location>
        <topology evidence="1">Multi-pass membrane protein</topology>
    </subcellularLocation>
</comment>
<dbReference type="GeneID" id="9062705"/>
<dbReference type="PANTHER" id="PTHR14255">
    <property type="entry name" value="CEREBLON"/>
    <property type="match status" value="1"/>
</dbReference>
<dbReference type="RefSeq" id="XP_002788342.1">
    <property type="nucleotide sequence ID" value="XM_002788296.1"/>
</dbReference>
<accession>C5K5X7</accession>
<dbReference type="RefSeq" id="XP_002785683.1">
    <property type="nucleotide sequence ID" value="XM_002785637.1"/>
</dbReference>
<name>C5K5X7_PERM5</name>
<evidence type="ECO:0000313" key="6">
    <source>
        <dbReference type="EMBL" id="EER17479.1"/>
    </source>
</evidence>
<evidence type="ECO:0000313" key="7">
    <source>
        <dbReference type="EMBL" id="EER20138.1"/>
    </source>
</evidence>
<keyword evidence="2 5" id="KW-0812">Transmembrane</keyword>
<sequence length="354" mass="37407">MAAPPIENMGAVAPLIFVIALLCMPSGIGGGVLFVPVLRLIGKVPLKEATALSQALIASASLAAILFNFFEQYRARNESKALIVWPFVILIIPCTVIGSLIGVYIFSWLPSLFILILYFCYACLGSFMACKKGIKLWKAETRAKRQIPVGDSTDSSRSSEVAQEIPPLLEMPNRKKLIAYTSIVALIWAVCLIFPPLKGNSATQKRSPGAVKIGLVLMTSTIVIGLLSSIIGTAGALFIIRVVLSLGLDPKQATATATVVIFATSSRTALSFALGGYFPPASNLWIVVLPFAGALLGKTIVAKLIAKTGRLSILVLLLAAMVAIGGIITISTGIISAVNDARNGEDVAQFGNFC</sequence>
<dbReference type="EMBL" id="GG670791">
    <property type="protein sequence ID" value="EER20138.1"/>
    <property type="molecule type" value="Genomic_DNA"/>
</dbReference>
<feature type="transmembrane region" description="Helical" evidence="5">
    <location>
        <begin position="49"/>
        <end position="70"/>
    </location>
</feature>
<gene>
    <name evidence="6" type="ORF">Pmar_PMAR025430</name>
    <name evidence="7" type="ORF">Pmar_PMAR026728</name>
</gene>
<dbReference type="GO" id="GO:0016567">
    <property type="term" value="P:protein ubiquitination"/>
    <property type="evidence" value="ECO:0007669"/>
    <property type="project" value="TreeGrafter"/>
</dbReference>
<proteinExistence type="predicted"/>
<feature type="transmembrane region" description="Helical" evidence="5">
    <location>
        <begin position="112"/>
        <end position="130"/>
    </location>
</feature>
<evidence type="ECO:0000256" key="5">
    <source>
        <dbReference type="SAM" id="Phobius"/>
    </source>
</evidence>
<dbReference type="GO" id="GO:0031464">
    <property type="term" value="C:Cul4A-RING E3 ubiquitin ligase complex"/>
    <property type="evidence" value="ECO:0007669"/>
    <property type="project" value="TreeGrafter"/>
</dbReference>
<evidence type="ECO:0000256" key="3">
    <source>
        <dbReference type="ARBA" id="ARBA00022989"/>
    </source>
</evidence>
<feature type="transmembrane region" description="Helical" evidence="5">
    <location>
        <begin position="313"/>
        <end position="338"/>
    </location>
</feature>
<keyword evidence="8" id="KW-1185">Reference proteome</keyword>
<feature type="transmembrane region" description="Helical" evidence="5">
    <location>
        <begin position="256"/>
        <end position="278"/>
    </location>
</feature>
<dbReference type="OrthoDB" id="436099at2759"/>
<feature type="transmembrane region" description="Helical" evidence="5">
    <location>
        <begin position="284"/>
        <end position="306"/>
    </location>
</feature>
<evidence type="ECO:0000256" key="4">
    <source>
        <dbReference type="ARBA" id="ARBA00023136"/>
    </source>
</evidence>
<protein>
    <submittedName>
        <fullName evidence="7">Uncharacterized protein</fullName>
    </submittedName>
</protein>
<evidence type="ECO:0000256" key="2">
    <source>
        <dbReference type="ARBA" id="ARBA00022692"/>
    </source>
</evidence>
<dbReference type="GO" id="GO:0016020">
    <property type="term" value="C:membrane"/>
    <property type="evidence" value="ECO:0007669"/>
    <property type="project" value="UniProtKB-SubCell"/>
</dbReference>
<evidence type="ECO:0000256" key="1">
    <source>
        <dbReference type="ARBA" id="ARBA00004141"/>
    </source>
</evidence>
<organism evidence="8">
    <name type="scientific">Perkinsus marinus (strain ATCC 50983 / TXsc)</name>
    <dbReference type="NCBI Taxonomy" id="423536"/>
    <lineage>
        <taxon>Eukaryota</taxon>
        <taxon>Sar</taxon>
        <taxon>Alveolata</taxon>
        <taxon>Perkinsozoa</taxon>
        <taxon>Perkinsea</taxon>
        <taxon>Perkinsida</taxon>
        <taxon>Perkinsidae</taxon>
        <taxon>Perkinsus</taxon>
    </lineage>
</organism>
<reference evidence="7 8" key="1">
    <citation type="submission" date="2008-07" db="EMBL/GenBank/DDBJ databases">
        <authorList>
            <person name="El-Sayed N."/>
            <person name="Caler E."/>
            <person name="Inman J."/>
            <person name="Amedeo P."/>
            <person name="Hass B."/>
            <person name="Wortman J."/>
        </authorList>
    </citation>
    <scope>NUCLEOTIDE SEQUENCE [LARGE SCALE GENOMIC DNA]</scope>
    <source>
        <strain evidence="7">ATCC 50983</strain>
        <strain evidence="8">ATCC 50983 / TXsc</strain>
    </source>
</reference>
<feature type="transmembrane region" description="Helical" evidence="5">
    <location>
        <begin position="177"/>
        <end position="195"/>
    </location>
</feature>
<dbReference type="Proteomes" id="UP000007800">
    <property type="component" value="Unassembled WGS sequence"/>
</dbReference>
<keyword evidence="3 5" id="KW-1133">Transmembrane helix</keyword>
<dbReference type="PANTHER" id="PTHR14255:SF3">
    <property type="entry name" value="SULFITE EXPORTER TAUE_SAFE FAMILY PROTEIN 5-RELATED"/>
    <property type="match status" value="1"/>
</dbReference>
<dbReference type="AlphaFoldDB" id="C5K5X7"/>
<evidence type="ECO:0000313" key="8">
    <source>
        <dbReference type="Proteomes" id="UP000007800"/>
    </source>
</evidence>
<dbReference type="InParanoid" id="C5K5X7"/>
<keyword evidence="4 5" id="KW-0472">Membrane</keyword>
<dbReference type="EMBL" id="GG672080">
    <property type="protein sequence ID" value="EER17479.1"/>
    <property type="molecule type" value="Genomic_DNA"/>
</dbReference>